<organism evidence="1 2">
    <name type="scientific">Caerostris extrusa</name>
    <name type="common">Bark spider</name>
    <name type="synonym">Caerostris bankana</name>
    <dbReference type="NCBI Taxonomy" id="172846"/>
    <lineage>
        <taxon>Eukaryota</taxon>
        <taxon>Metazoa</taxon>
        <taxon>Ecdysozoa</taxon>
        <taxon>Arthropoda</taxon>
        <taxon>Chelicerata</taxon>
        <taxon>Arachnida</taxon>
        <taxon>Araneae</taxon>
        <taxon>Araneomorphae</taxon>
        <taxon>Entelegynae</taxon>
        <taxon>Araneoidea</taxon>
        <taxon>Araneidae</taxon>
        <taxon>Caerostris</taxon>
    </lineage>
</organism>
<dbReference type="AlphaFoldDB" id="A0AAV4Y9S0"/>
<comment type="caution">
    <text evidence="1">The sequence shown here is derived from an EMBL/GenBank/DDBJ whole genome shotgun (WGS) entry which is preliminary data.</text>
</comment>
<reference evidence="1 2" key="1">
    <citation type="submission" date="2021-06" db="EMBL/GenBank/DDBJ databases">
        <title>Caerostris extrusa draft genome.</title>
        <authorList>
            <person name="Kono N."/>
            <person name="Arakawa K."/>
        </authorList>
    </citation>
    <scope>NUCLEOTIDE SEQUENCE [LARGE SCALE GENOMIC DNA]</scope>
</reference>
<dbReference type="Proteomes" id="UP001054945">
    <property type="component" value="Unassembled WGS sequence"/>
</dbReference>
<accession>A0AAV4Y9S0</accession>
<evidence type="ECO:0000313" key="2">
    <source>
        <dbReference type="Proteomes" id="UP001054945"/>
    </source>
</evidence>
<keyword evidence="2" id="KW-1185">Reference proteome</keyword>
<evidence type="ECO:0000313" key="1">
    <source>
        <dbReference type="EMBL" id="GIZ03765.1"/>
    </source>
</evidence>
<proteinExistence type="predicted"/>
<sequence length="182" mass="20271">MKQHECNSKLSSSCLATILAEGHLRNGNLLRKGSFSEISKKEGRKEDGNRQHLSESNLKRLVAVTAEFDNCQTTLPRRQGKTNGCGISIDVLFEKSSHYYAVRDTGDNFSSCALLAPSLKREWCLRCCDRTKPSPQPPPDFSPDWHIGTKPGLDCLNITTSHQRLTTTKLCTESPIHDSVLL</sequence>
<dbReference type="EMBL" id="BPLR01001646">
    <property type="protein sequence ID" value="GIZ03765.1"/>
    <property type="molecule type" value="Genomic_DNA"/>
</dbReference>
<gene>
    <name evidence="1" type="ORF">CEXT_281251</name>
</gene>
<protein>
    <submittedName>
        <fullName evidence="1">Uncharacterized protein</fullName>
    </submittedName>
</protein>
<name>A0AAV4Y9S0_CAEEX</name>